<name>A0A5R8LR87_9FLAO</name>
<dbReference type="EMBL" id="VBUK01000020">
    <property type="protein sequence ID" value="TLF39752.1"/>
    <property type="molecule type" value="Genomic_DNA"/>
</dbReference>
<sequence>MKTKTTKFIFKTLILFPFGFGLWTMINGIENFHWFFPTLIGLVVAFGVIFWNLFDYEKFNGMEMIDFLETNHKLEIQNSDKNWTQINGLIDQSIVSLKKLEKTDTSLKVEIPRKFFDSILTAERTKSGITIQIEKKGIFKFLPDNAENYRTLQKFGRELKTTANTVYN</sequence>
<evidence type="ECO:0000313" key="3">
    <source>
        <dbReference type="Proteomes" id="UP000308382"/>
    </source>
</evidence>
<feature type="transmembrane region" description="Helical" evidence="1">
    <location>
        <begin position="9"/>
        <end position="26"/>
    </location>
</feature>
<gene>
    <name evidence="2" type="ORF">FEK29_17740</name>
</gene>
<reference evidence="2 3" key="1">
    <citation type="journal article" date="2017" name="Int. J. Syst. Evol. Microbiol.">
        <title>Maripseudobacter aurantiacus gen. nov., sp. nov., a novel member of the family Flavobacteriaceae isolated from a sedimentation basin.</title>
        <authorList>
            <person name="Chen C."/>
            <person name="Su Y."/>
            <person name="Tao T."/>
            <person name="Fu G."/>
            <person name="Zhang C."/>
            <person name="Sun C."/>
            <person name="Zhang X."/>
            <person name="Wu M."/>
        </authorList>
    </citation>
    <scope>NUCLEOTIDE SEQUENCE [LARGE SCALE GENOMIC DNA]</scope>
    <source>
        <strain evidence="3">CDA4</strain>
    </source>
</reference>
<dbReference type="AlphaFoldDB" id="A0A5R8LR87"/>
<keyword evidence="3" id="KW-1185">Reference proteome</keyword>
<dbReference type="Proteomes" id="UP000308382">
    <property type="component" value="Unassembled WGS sequence"/>
</dbReference>
<comment type="caution">
    <text evidence="2">The sequence shown here is derived from an EMBL/GenBank/DDBJ whole genome shotgun (WGS) entry which is preliminary data.</text>
</comment>
<accession>A0A5R8LR87</accession>
<keyword evidence="1" id="KW-0472">Membrane</keyword>
<evidence type="ECO:0000256" key="1">
    <source>
        <dbReference type="SAM" id="Phobius"/>
    </source>
</evidence>
<organism evidence="2 3">
    <name type="scientific">Maribacter aurantiacus</name>
    <dbReference type="NCBI Taxonomy" id="1882343"/>
    <lineage>
        <taxon>Bacteria</taxon>
        <taxon>Pseudomonadati</taxon>
        <taxon>Bacteroidota</taxon>
        <taxon>Flavobacteriia</taxon>
        <taxon>Flavobacteriales</taxon>
        <taxon>Flavobacteriaceae</taxon>
        <taxon>Maribacter</taxon>
    </lineage>
</organism>
<protein>
    <submittedName>
        <fullName evidence="2">Uncharacterized protein</fullName>
    </submittedName>
</protein>
<feature type="transmembrane region" description="Helical" evidence="1">
    <location>
        <begin position="32"/>
        <end position="54"/>
    </location>
</feature>
<keyword evidence="1" id="KW-1133">Transmembrane helix</keyword>
<dbReference type="RefSeq" id="WP_138259774.1">
    <property type="nucleotide sequence ID" value="NZ_VBUK01000020.1"/>
</dbReference>
<dbReference type="OrthoDB" id="1178555at2"/>
<proteinExistence type="predicted"/>
<keyword evidence="1" id="KW-0812">Transmembrane</keyword>
<evidence type="ECO:0000313" key="2">
    <source>
        <dbReference type="EMBL" id="TLF39752.1"/>
    </source>
</evidence>